<sequence length="134" mass="15030">MAVSGLNSRHQPLIPRPKWYPILASTEALRAVAAGVSSMNRQQAGQRSVPLATSMPSDMNHFPSPDRTYIDQEGTVRRLSSLQREKLSQDLMVVQTNVHILNDMLTELQPDSVNPDDLELLQGKECGYHYVEED</sequence>
<evidence type="ECO:0000313" key="3">
    <source>
        <dbReference type="Proteomes" id="UP000281553"/>
    </source>
</evidence>
<dbReference type="EMBL" id="UYRU01058883">
    <property type="protein sequence ID" value="VDN14315.1"/>
    <property type="molecule type" value="Genomic_DNA"/>
</dbReference>
<dbReference type="AlphaFoldDB" id="A0A3P7LAZ7"/>
<proteinExistence type="predicted"/>
<evidence type="ECO:0000256" key="1">
    <source>
        <dbReference type="SAM" id="MobiDB-lite"/>
    </source>
</evidence>
<keyword evidence="3" id="KW-1185">Reference proteome</keyword>
<accession>A0A3P7LAZ7</accession>
<reference evidence="2 3" key="1">
    <citation type="submission" date="2018-11" db="EMBL/GenBank/DDBJ databases">
        <authorList>
            <consortium name="Pathogen Informatics"/>
        </authorList>
    </citation>
    <scope>NUCLEOTIDE SEQUENCE [LARGE SCALE GENOMIC DNA]</scope>
</reference>
<gene>
    <name evidence="2" type="ORF">DILT_LOCUS10146</name>
</gene>
<dbReference type="SUPFAM" id="SSF89009">
    <property type="entry name" value="GAT-like domain"/>
    <property type="match status" value="1"/>
</dbReference>
<feature type="region of interest" description="Disordered" evidence="1">
    <location>
        <begin position="40"/>
        <end position="65"/>
    </location>
</feature>
<organism evidence="2 3">
    <name type="scientific">Dibothriocephalus latus</name>
    <name type="common">Fish tapeworm</name>
    <name type="synonym">Diphyllobothrium latum</name>
    <dbReference type="NCBI Taxonomy" id="60516"/>
    <lineage>
        <taxon>Eukaryota</taxon>
        <taxon>Metazoa</taxon>
        <taxon>Spiralia</taxon>
        <taxon>Lophotrochozoa</taxon>
        <taxon>Platyhelminthes</taxon>
        <taxon>Cestoda</taxon>
        <taxon>Eucestoda</taxon>
        <taxon>Diphyllobothriidea</taxon>
        <taxon>Diphyllobothriidae</taxon>
        <taxon>Dibothriocephalus</taxon>
    </lineage>
</organism>
<dbReference type="OrthoDB" id="2018246at2759"/>
<protein>
    <submittedName>
        <fullName evidence="2">Uncharacterized protein</fullName>
    </submittedName>
</protein>
<name>A0A3P7LAZ7_DIBLA</name>
<dbReference type="Proteomes" id="UP000281553">
    <property type="component" value="Unassembled WGS sequence"/>
</dbReference>
<evidence type="ECO:0000313" key="2">
    <source>
        <dbReference type="EMBL" id="VDN14315.1"/>
    </source>
</evidence>
<dbReference type="Gene3D" id="1.20.58.160">
    <property type="match status" value="1"/>
</dbReference>
<dbReference type="InterPro" id="IPR038425">
    <property type="entry name" value="GAT_sf"/>
</dbReference>